<accession>A0A1Y2ISV2</accession>
<gene>
    <name evidence="3" type="ORF">PYCCODRAFT_1476659</name>
</gene>
<evidence type="ECO:0000313" key="4">
    <source>
        <dbReference type="Proteomes" id="UP000193067"/>
    </source>
</evidence>
<evidence type="ECO:0008006" key="5">
    <source>
        <dbReference type="Google" id="ProtNLM"/>
    </source>
</evidence>
<feature type="signal peptide" evidence="2">
    <location>
        <begin position="1"/>
        <end position="22"/>
    </location>
</feature>
<evidence type="ECO:0000313" key="3">
    <source>
        <dbReference type="EMBL" id="OSD03704.1"/>
    </source>
</evidence>
<proteinExistence type="predicted"/>
<feature type="compositionally biased region" description="Low complexity" evidence="1">
    <location>
        <begin position="148"/>
        <end position="179"/>
    </location>
</feature>
<reference evidence="3 4" key="1">
    <citation type="journal article" date="2015" name="Biotechnol. Biofuels">
        <title>Enhanced degradation of softwood versus hardwood by the white-rot fungus Pycnoporus coccineus.</title>
        <authorList>
            <person name="Couturier M."/>
            <person name="Navarro D."/>
            <person name="Chevret D."/>
            <person name="Henrissat B."/>
            <person name="Piumi F."/>
            <person name="Ruiz-Duenas F.J."/>
            <person name="Martinez A.T."/>
            <person name="Grigoriev I.V."/>
            <person name="Riley R."/>
            <person name="Lipzen A."/>
            <person name="Berrin J.G."/>
            <person name="Master E.R."/>
            <person name="Rosso M.N."/>
        </authorList>
    </citation>
    <scope>NUCLEOTIDE SEQUENCE [LARGE SCALE GENOMIC DNA]</scope>
    <source>
        <strain evidence="3 4">BRFM310</strain>
    </source>
</reference>
<evidence type="ECO:0000256" key="1">
    <source>
        <dbReference type="SAM" id="MobiDB-lite"/>
    </source>
</evidence>
<dbReference type="OrthoDB" id="2755877at2759"/>
<name>A0A1Y2ISV2_TRAC3</name>
<keyword evidence="2" id="KW-0732">Signal</keyword>
<dbReference type="EMBL" id="KZ084099">
    <property type="protein sequence ID" value="OSD03704.1"/>
    <property type="molecule type" value="Genomic_DNA"/>
</dbReference>
<dbReference type="AlphaFoldDB" id="A0A1Y2ISV2"/>
<feature type="chain" id="PRO_5011965824" description="GPI anchored protein" evidence="2">
    <location>
        <begin position="23"/>
        <end position="208"/>
    </location>
</feature>
<feature type="region of interest" description="Disordered" evidence="1">
    <location>
        <begin position="137"/>
        <end position="182"/>
    </location>
</feature>
<dbReference type="Proteomes" id="UP000193067">
    <property type="component" value="Unassembled WGS sequence"/>
</dbReference>
<organism evidence="3 4">
    <name type="scientific">Trametes coccinea (strain BRFM310)</name>
    <name type="common">Pycnoporus coccineus</name>
    <dbReference type="NCBI Taxonomy" id="1353009"/>
    <lineage>
        <taxon>Eukaryota</taxon>
        <taxon>Fungi</taxon>
        <taxon>Dikarya</taxon>
        <taxon>Basidiomycota</taxon>
        <taxon>Agaricomycotina</taxon>
        <taxon>Agaricomycetes</taxon>
        <taxon>Polyporales</taxon>
        <taxon>Polyporaceae</taxon>
        <taxon>Trametes</taxon>
    </lineage>
</organism>
<sequence length="208" mass="20417">MFAQQLLAIALFAGCSTQLAAAAVSSLYIPLINTEGVPVTVDVEGVDDSGHTTYLVQSGTPSGTYTAGNAIFPPGTLVADSTTAHFVENVPGPSGFALTVDCSISDGQASCLGVESVFGITTSITDIDSVSSIEVQVAATPTSPPPITGTDATGSATTTPTSAPGGSTGASSAAGPSSTKKPNNGAVGYGSSPFGFAVVGIAAGYFVW</sequence>
<dbReference type="STRING" id="1353009.A0A1Y2ISV2"/>
<protein>
    <recommendedName>
        <fullName evidence="5">GPI anchored protein</fullName>
    </recommendedName>
</protein>
<keyword evidence="4" id="KW-1185">Reference proteome</keyword>
<evidence type="ECO:0000256" key="2">
    <source>
        <dbReference type="SAM" id="SignalP"/>
    </source>
</evidence>